<dbReference type="Proteomes" id="UP000204221">
    <property type="component" value="Chromosome"/>
</dbReference>
<name>A0A221W586_9PSEU</name>
<protein>
    <submittedName>
        <fullName evidence="2">Uncharacterized protein</fullName>
    </submittedName>
</protein>
<feature type="compositionally biased region" description="Basic and acidic residues" evidence="1">
    <location>
        <begin position="20"/>
        <end position="29"/>
    </location>
</feature>
<keyword evidence="3" id="KW-1185">Reference proteome</keyword>
<reference evidence="2 3" key="1">
    <citation type="submission" date="2017-07" db="EMBL/GenBank/DDBJ databases">
        <title>Complete genome sequence of Actinoalloteichus hoggarensis DSM 45943, type strain of Actinoalloteichus hoggarensis.</title>
        <authorList>
            <person name="Ruckert C."/>
            <person name="Nouioui I."/>
            <person name="Willmese J."/>
            <person name="van Wezel G."/>
            <person name="Klenk H.-P."/>
            <person name="Kalinowski J."/>
            <person name="Zotchev S.B."/>
        </authorList>
    </citation>
    <scope>NUCLEOTIDE SEQUENCE [LARGE SCALE GENOMIC DNA]</scope>
    <source>
        <strain evidence="2 3">DSM 45943</strain>
    </source>
</reference>
<evidence type="ECO:0000313" key="3">
    <source>
        <dbReference type="Proteomes" id="UP000204221"/>
    </source>
</evidence>
<dbReference type="KEGG" id="ahg:AHOG_17045"/>
<organism evidence="2 3">
    <name type="scientific">Actinoalloteichus hoggarensis</name>
    <dbReference type="NCBI Taxonomy" id="1470176"/>
    <lineage>
        <taxon>Bacteria</taxon>
        <taxon>Bacillati</taxon>
        <taxon>Actinomycetota</taxon>
        <taxon>Actinomycetes</taxon>
        <taxon>Pseudonocardiales</taxon>
        <taxon>Pseudonocardiaceae</taxon>
        <taxon>Actinoalloteichus</taxon>
    </lineage>
</organism>
<accession>A0A221W586</accession>
<evidence type="ECO:0000313" key="2">
    <source>
        <dbReference type="EMBL" id="ASO21035.1"/>
    </source>
</evidence>
<dbReference type="AlphaFoldDB" id="A0A221W586"/>
<gene>
    <name evidence="2" type="ORF">AHOG_17045</name>
</gene>
<proteinExistence type="predicted"/>
<feature type="region of interest" description="Disordered" evidence="1">
    <location>
        <begin position="1"/>
        <end position="29"/>
    </location>
</feature>
<dbReference type="EMBL" id="CP022521">
    <property type="protein sequence ID" value="ASO21035.1"/>
    <property type="molecule type" value="Genomic_DNA"/>
</dbReference>
<sequence length="29" mass="3232">MPVADSRRRNTPRADLAHLPADRSDEAGR</sequence>
<evidence type="ECO:0000256" key="1">
    <source>
        <dbReference type="SAM" id="MobiDB-lite"/>
    </source>
</evidence>